<accession>D1NWF7</accession>
<feature type="region of interest" description="Disordered" evidence="1">
    <location>
        <begin position="1"/>
        <end position="24"/>
    </location>
</feature>
<dbReference type="Proteomes" id="UP000003656">
    <property type="component" value="Unassembled WGS sequence"/>
</dbReference>
<reference evidence="2 3" key="1">
    <citation type="submission" date="2009-11" db="EMBL/GenBank/DDBJ databases">
        <authorList>
            <person name="Weinstock G."/>
            <person name="Sodergren E."/>
            <person name="Clifton S."/>
            <person name="Fulton L."/>
            <person name="Fulton B."/>
            <person name="Courtney L."/>
            <person name="Fronick C."/>
            <person name="Harrison M."/>
            <person name="Strong C."/>
            <person name="Farmer C."/>
            <person name="Delahaunty K."/>
            <person name="Markovic C."/>
            <person name="Hall O."/>
            <person name="Minx P."/>
            <person name="Tomlinson C."/>
            <person name="Mitreva M."/>
            <person name="Nelson J."/>
            <person name="Hou S."/>
            <person name="Wollam A."/>
            <person name="Pepin K.H."/>
            <person name="Johnson M."/>
            <person name="Bhonagiri V."/>
            <person name="Nash W.E."/>
            <person name="Warren W."/>
            <person name="Chinwalla A."/>
            <person name="Mardis E.R."/>
            <person name="Wilson R.K."/>
        </authorList>
    </citation>
    <scope>NUCLEOTIDE SEQUENCE [LARGE SCALE GENOMIC DNA]</scope>
    <source>
        <strain evidence="2 3">DSM 20093</strain>
    </source>
</reference>
<name>D1NWF7_9BIFI</name>
<dbReference type="AlphaFoldDB" id="D1NWF7"/>
<comment type="caution">
    <text evidence="2">The sequence shown here is derived from an EMBL/GenBank/DDBJ whole genome shotgun (WGS) entry which is preliminary data.</text>
</comment>
<evidence type="ECO:0000313" key="3">
    <source>
        <dbReference type="Proteomes" id="UP000003656"/>
    </source>
</evidence>
<evidence type="ECO:0000313" key="2">
    <source>
        <dbReference type="EMBL" id="EFA22443.1"/>
    </source>
</evidence>
<sequence>MTAGNQYGRSRTQQPAPALNHGCASVHGNRKGIWSLGRYH</sequence>
<dbReference type="EMBL" id="ABXB03000004">
    <property type="protein sequence ID" value="EFA22443.1"/>
    <property type="molecule type" value="Genomic_DNA"/>
</dbReference>
<organism evidence="2 3">
    <name type="scientific">Bifidobacterium gallicum DSM 20093 = LMG 11596</name>
    <dbReference type="NCBI Taxonomy" id="561180"/>
    <lineage>
        <taxon>Bacteria</taxon>
        <taxon>Bacillati</taxon>
        <taxon>Actinomycetota</taxon>
        <taxon>Actinomycetes</taxon>
        <taxon>Bifidobacteriales</taxon>
        <taxon>Bifidobacteriaceae</taxon>
        <taxon>Bifidobacterium</taxon>
    </lineage>
</organism>
<protein>
    <submittedName>
        <fullName evidence="2">Uncharacterized protein</fullName>
    </submittedName>
</protein>
<gene>
    <name evidence="2" type="ORF">BIFGAL_04207</name>
</gene>
<proteinExistence type="predicted"/>
<feature type="compositionally biased region" description="Polar residues" evidence="1">
    <location>
        <begin position="1"/>
        <end position="15"/>
    </location>
</feature>
<evidence type="ECO:0000256" key="1">
    <source>
        <dbReference type="SAM" id="MobiDB-lite"/>
    </source>
</evidence>